<proteinExistence type="predicted"/>
<gene>
    <name evidence="1" type="ORF">ES288_A04G077700v1</name>
</gene>
<dbReference type="AlphaFoldDB" id="A0A5D2GVU5"/>
<accession>A0A5D2GVU5</accession>
<protein>
    <recommendedName>
        <fullName evidence="3">Protein kinase domain-containing protein</fullName>
    </recommendedName>
</protein>
<name>A0A5D2GVU5_GOSDA</name>
<feature type="non-terminal residue" evidence="1">
    <location>
        <position position="1"/>
    </location>
</feature>
<evidence type="ECO:0000313" key="1">
    <source>
        <dbReference type="EMBL" id="TYH21838.1"/>
    </source>
</evidence>
<organism evidence="1 2">
    <name type="scientific">Gossypium darwinii</name>
    <name type="common">Darwin's cotton</name>
    <name type="synonym">Gossypium barbadense var. darwinii</name>
    <dbReference type="NCBI Taxonomy" id="34276"/>
    <lineage>
        <taxon>Eukaryota</taxon>
        <taxon>Viridiplantae</taxon>
        <taxon>Streptophyta</taxon>
        <taxon>Embryophyta</taxon>
        <taxon>Tracheophyta</taxon>
        <taxon>Spermatophyta</taxon>
        <taxon>Magnoliopsida</taxon>
        <taxon>eudicotyledons</taxon>
        <taxon>Gunneridae</taxon>
        <taxon>Pentapetalae</taxon>
        <taxon>rosids</taxon>
        <taxon>malvids</taxon>
        <taxon>Malvales</taxon>
        <taxon>Malvaceae</taxon>
        <taxon>Malvoideae</taxon>
        <taxon>Gossypium</taxon>
    </lineage>
</organism>
<evidence type="ECO:0008006" key="3">
    <source>
        <dbReference type="Google" id="ProtNLM"/>
    </source>
</evidence>
<dbReference type="EMBL" id="CM017691">
    <property type="protein sequence ID" value="TYH21838.1"/>
    <property type="molecule type" value="Genomic_DNA"/>
</dbReference>
<reference evidence="1 2" key="1">
    <citation type="submission" date="2019-06" db="EMBL/GenBank/DDBJ databases">
        <title>WGS assembly of Gossypium darwinii.</title>
        <authorList>
            <person name="Chen Z.J."/>
            <person name="Sreedasyam A."/>
            <person name="Ando A."/>
            <person name="Song Q."/>
            <person name="De L."/>
            <person name="Hulse-Kemp A."/>
            <person name="Ding M."/>
            <person name="Ye W."/>
            <person name="Kirkbride R."/>
            <person name="Jenkins J."/>
            <person name="Plott C."/>
            <person name="Lovell J."/>
            <person name="Lin Y.-M."/>
            <person name="Vaughn R."/>
            <person name="Liu B."/>
            <person name="Li W."/>
            <person name="Simpson S."/>
            <person name="Scheffler B."/>
            <person name="Saski C."/>
            <person name="Grover C."/>
            <person name="Hu G."/>
            <person name="Conover J."/>
            <person name="Carlson J."/>
            <person name="Shu S."/>
            <person name="Boston L."/>
            <person name="Williams M."/>
            <person name="Peterson D."/>
            <person name="Mcgee K."/>
            <person name="Jones D."/>
            <person name="Wendel J."/>
            <person name="Stelly D."/>
            <person name="Grimwood J."/>
            <person name="Schmutz J."/>
        </authorList>
    </citation>
    <scope>NUCLEOTIDE SEQUENCE [LARGE SCALE GENOMIC DNA]</scope>
    <source>
        <strain evidence="1">1808015.09</strain>
    </source>
</reference>
<evidence type="ECO:0000313" key="2">
    <source>
        <dbReference type="Proteomes" id="UP000323506"/>
    </source>
</evidence>
<dbReference type="Proteomes" id="UP000323506">
    <property type="component" value="Chromosome A04"/>
</dbReference>
<keyword evidence="2" id="KW-1185">Reference proteome</keyword>
<sequence>LPVPLEQKIPNVDPLALRLLQRLLAFDPKDQPTVEDRAPNNEYSWWWASHSRTVEQSSLNEWNKTFKILNSLSLRMFQSTMVDLMLKNFTIVTLFSTLVIADYRSDSEVFGKYISPSSLELKLEKPFWNPC</sequence>